<feature type="non-terminal residue" evidence="1">
    <location>
        <position position="1"/>
    </location>
</feature>
<protein>
    <submittedName>
        <fullName evidence="1">Uncharacterized protein</fullName>
    </submittedName>
</protein>
<dbReference type="Proteomes" id="UP000265798">
    <property type="component" value="Unassembled WGS sequence"/>
</dbReference>
<dbReference type="OrthoDB" id="347437at2"/>
<evidence type="ECO:0000313" key="2">
    <source>
        <dbReference type="Proteomes" id="UP000265798"/>
    </source>
</evidence>
<name>A0A396YQ40_9LEPT</name>
<evidence type="ECO:0000313" key="1">
    <source>
        <dbReference type="EMBL" id="RHX83406.1"/>
    </source>
</evidence>
<dbReference type="AlphaFoldDB" id="A0A396YQ40"/>
<dbReference type="EMBL" id="QHCT01000029">
    <property type="protein sequence ID" value="RHX83406.1"/>
    <property type="molecule type" value="Genomic_DNA"/>
</dbReference>
<accession>A0A396YQ40</accession>
<organism evidence="1 2">
    <name type="scientific">Leptospira stimsonii</name>
    <dbReference type="NCBI Taxonomy" id="2202203"/>
    <lineage>
        <taxon>Bacteria</taxon>
        <taxon>Pseudomonadati</taxon>
        <taxon>Spirochaetota</taxon>
        <taxon>Spirochaetia</taxon>
        <taxon>Leptospirales</taxon>
        <taxon>Leptospiraceae</taxon>
        <taxon>Leptospira</taxon>
    </lineage>
</organism>
<reference evidence="2" key="1">
    <citation type="submission" date="2018-05" db="EMBL/GenBank/DDBJ databases">
        <title>Leptospira yasudae sp. nov. and Leptospira stimsonii sp. nov., two pathogenic species of the genus Leptospira isolated from environmental sources.</title>
        <authorList>
            <person name="Casanovas-Massana A."/>
            <person name="Hamond C."/>
            <person name="Santos L.A."/>
            <person name="Hacker K.P."/>
            <person name="Balassiano I."/>
            <person name="Medeiros M.A."/>
            <person name="Reis M.G."/>
            <person name="Ko A.I."/>
            <person name="Wunder E.A."/>
        </authorList>
    </citation>
    <scope>NUCLEOTIDE SEQUENCE [LARGE SCALE GENOMIC DNA]</scope>
    <source>
        <strain evidence="2">Yale</strain>
    </source>
</reference>
<sequence>TLLASPILGVAYGLATNPKAFFHKPLQAIGTYALAGVDYSASLIMNPILGDPLPTVKNMDGATVIGNSFTANHLSDSSTAASTSGTIVSMRTGASKATLYHELGHVDQFYHAGGFRSEYLLTGGGRDVNSNEMDADFRAGTMGYAQAQIILAFVNPQLYKLIYNLNLYNQTAKTHTEAIFLRNLFLYNSTLQGLQRTPQ</sequence>
<proteinExistence type="predicted"/>
<dbReference type="RefSeq" id="WP_158586520.1">
    <property type="nucleotide sequence ID" value="NZ_QHCT01000029.1"/>
</dbReference>
<comment type="caution">
    <text evidence="1">The sequence shown here is derived from an EMBL/GenBank/DDBJ whole genome shotgun (WGS) entry which is preliminary data.</text>
</comment>
<gene>
    <name evidence="1" type="ORF">DLM75_23985</name>
</gene>